<gene>
    <name evidence="2" type="ORF">BB413_05160</name>
</gene>
<dbReference type="EMBL" id="MBIS01000008">
    <property type="protein sequence ID" value="PDX18384.1"/>
    <property type="molecule type" value="Genomic_DNA"/>
</dbReference>
<feature type="coiled-coil region" evidence="1">
    <location>
        <begin position="73"/>
        <end position="100"/>
    </location>
</feature>
<proteinExistence type="predicted"/>
<evidence type="ECO:0000256" key="1">
    <source>
        <dbReference type="SAM" id="Coils"/>
    </source>
</evidence>
<accession>A0A2A6XGA1</accession>
<keyword evidence="1" id="KW-0175">Coiled coil</keyword>
<dbReference type="RefSeq" id="WP_341777722.1">
    <property type="nucleotide sequence ID" value="NZ_MBIS01000008.1"/>
</dbReference>
<name>A0A2A6XGA1_HELPX</name>
<comment type="caution">
    <text evidence="2">The sequence shown here is derived from an EMBL/GenBank/DDBJ whole genome shotgun (WGS) entry which is preliminary data.</text>
</comment>
<reference evidence="2 3" key="1">
    <citation type="journal article" date="2017" name="Gut Pathog.">
        <title>Phylogenomics of Colombian Helicobacter pylori isolates.</title>
        <authorList>
            <person name="Gutierrez-Escobar A.J."/>
            <person name="Trujillo E."/>
            <person name="Acevedo O."/>
            <person name="Bravo M.M."/>
        </authorList>
    </citation>
    <scope>NUCLEOTIDE SEQUENCE [LARGE SCALE GENOMIC DNA]</scope>
    <source>
        <strain evidence="2 3">22346</strain>
    </source>
</reference>
<dbReference type="Proteomes" id="UP000220275">
    <property type="component" value="Unassembled WGS sequence"/>
</dbReference>
<organism evidence="2 3">
    <name type="scientific">Helicobacter pylori</name>
    <name type="common">Campylobacter pylori</name>
    <dbReference type="NCBI Taxonomy" id="210"/>
    <lineage>
        <taxon>Bacteria</taxon>
        <taxon>Pseudomonadati</taxon>
        <taxon>Campylobacterota</taxon>
        <taxon>Epsilonproteobacteria</taxon>
        <taxon>Campylobacterales</taxon>
        <taxon>Helicobacteraceae</taxon>
        <taxon>Helicobacter</taxon>
    </lineage>
</organism>
<sequence>MKAILGKHYEGHQIVSVQAAFYGLSQALIPETDFYEKKQKFLKDFKAGELLYQSHFKPLAEFITETLLENSRKKIIESNCNKALKAIEKLQEAIKTTIDRQIDPTIREIKNHHQEVCDNLDRSKEKYISNLTNSVFTETAIQI</sequence>
<evidence type="ECO:0000313" key="3">
    <source>
        <dbReference type="Proteomes" id="UP000220275"/>
    </source>
</evidence>
<evidence type="ECO:0000313" key="2">
    <source>
        <dbReference type="EMBL" id="PDX18384.1"/>
    </source>
</evidence>
<dbReference type="AlphaFoldDB" id="A0A2A6XGA1"/>
<protein>
    <submittedName>
        <fullName evidence="2">Uncharacterized protein</fullName>
    </submittedName>
</protein>